<dbReference type="GO" id="GO:0016853">
    <property type="term" value="F:isomerase activity"/>
    <property type="evidence" value="ECO:0007669"/>
    <property type="project" value="UniProtKB-KW"/>
</dbReference>
<dbReference type="PANTHER" id="PTHR10885:SF0">
    <property type="entry name" value="ISOPENTENYL-DIPHOSPHATE DELTA-ISOMERASE"/>
    <property type="match status" value="1"/>
</dbReference>
<dbReference type="PANTHER" id="PTHR10885">
    <property type="entry name" value="ISOPENTENYL-DIPHOSPHATE DELTA-ISOMERASE"/>
    <property type="match status" value="1"/>
</dbReference>
<dbReference type="Proteomes" id="UP000010795">
    <property type="component" value="Chromosome"/>
</dbReference>
<dbReference type="STRING" id="717605.Theco_3259"/>
<dbReference type="HOGENOM" id="CLU_060552_1_0_9"/>
<dbReference type="eggNOG" id="COG1443">
    <property type="taxonomic scope" value="Bacteria"/>
</dbReference>
<gene>
    <name evidence="2" type="ordered locus">Theco_3259</name>
</gene>
<keyword evidence="2" id="KW-0413">Isomerase</keyword>
<reference evidence="3" key="1">
    <citation type="submission" date="2012-01" db="EMBL/GenBank/DDBJ databases">
        <title>Complete sequence of chromosome of Thermobacillus composti KWC4.</title>
        <authorList>
            <person name="Lucas S."/>
            <person name="Han J."/>
            <person name="Lapidus A."/>
            <person name="Cheng J.-F."/>
            <person name="Goodwin L."/>
            <person name="Pitluck S."/>
            <person name="Peters L."/>
            <person name="Ovchinnikova G."/>
            <person name="Teshima H."/>
            <person name="Detter J.C."/>
            <person name="Han C."/>
            <person name="Tapia R."/>
            <person name="Land M."/>
            <person name="Hauser L."/>
            <person name="Kyrpides N."/>
            <person name="Ivanova N."/>
            <person name="Pagani I."/>
            <person name="Anderson I."/>
            <person name="Woyke T."/>
        </authorList>
    </citation>
    <scope>NUCLEOTIDE SEQUENCE [LARGE SCALE GENOMIC DNA]</scope>
    <source>
        <strain evidence="3">DSM 18247 / JCM 13945 / KWC4</strain>
    </source>
</reference>
<dbReference type="KEGG" id="tco:Theco_3259"/>
<dbReference type="Gene3D" id="3.90.79.10">
    <property type="entry name" value="Nucleoside Triphosphate Pyrophosphohydrolase"/>
    <property type="match status" value="1"/>
</dbReference>
<dbReference type="RefSeq" id="WP_015256046.1">
    <property type="nucleotide sequence ID" value="NC_019897.1"/>
</dbReference>
<dbReference type="AlphaFoldDB" id="L0EI44"/>
<dbReference type="SUPFAM" id="SSF55811">
    <property type="entry name" value="Nudix"/>
    <property type="match status" value="1"/>
</dbReference>
<evidence type="ECO:0000259" key="1">
    <source>
        <dbReference type="PROSITE" id="PS51462"/>
    </source>
</evidence>
<evidence type="ECO:0000313" key="2">
    <source>
        <dbReference type="EMBL" id="AGA59314.1"/>
    </source>
</evidence>
<dbReference type="InterPro" id="IPR015797">
    <property type="entry name" value="NUDIX_hydrolase-like_dom_sf"/>
</dbReference>
<keyword evidence="3" id="KW-1185">Reference proteome</keyword>
<protein>
    <submittedName>
        <fullName evidence="2">Isopentenyldiphosphate isomerase</fullName>
    </submittedName>
</protein>
<dbReference type="Pfam" id="PF00293">
    <property type="entry name" value="NUDIX"/>
    <property type="match status" value="1"/>
</dbReference>
<dbReference type="PROSITE" id="PS51462">
    <property type="entry name" value="NUDIX"/>
    <property type="match status" value="1"/>
</dbReference>
<sequence>MSDEEWFDIYDEAMRPIGTAARSEVHARGHWHRSFHCWLARPAGGGLMVRFQRRASGKDTFPDCFDITVAGHLAAGETHRDAAREIREEIGLDIPFEKLTFLFEHRSVREGIARGVPFIDREISRVYGALSDAPLDSFRLQIEETAGIYEADADSLIALFEGRLPELTAEGCVPGAGGRELRPAVERVTPDLFVPREPSYYLDVFRRLQRLSAPDRT</sequence>
<dbReference type="EMBL" id="CP003255">
    <property type="protein sequence ID" value="AGA59314.1"/>
    <property type="molecule type" value="Genomic_DNA"/>
</dbReference>
<proteinExistence type="predicted"/>
<dbReference type="CDD" id="cd04692">
    <property type="entry name" value="NUDIX_Hydrolase"/>
    <property type="match status" value="1"/>
</dbReference>
<feature type="domain" description="Nudix hydrolase" evidence="1">
    <location>
        <begin position="30"/>
        <end position="173"/>
    </location>
</feature>
<evidence type="ECO:0000313" key="3">
    <source>
        <dbReference type="Proteomes" id="UP000010795"/>
    </source>
</evidence>
<dbReference type="InterPro" id="IPR000086">
    <property type="entry name" value="NUDIX_hydrolase_dom"/>
</dbReference>
<name>L0EI44_THECK</name>
<organism evidence="2 3">
    <name type="scientific">Thermobacillus composti (strain DSM 18247 / JCM 13945 / KWC4)</name>
    <dbReference type="NCBI Taxonomy" id="717605"/>
    <lineage>
        <taxon>Bacteria</taxon>
        <taxon>Bacillati</taxon>
        <taxon>Bacillota</taxon>
        <taxon>Bacilli</taxon>
        <taxon>Bacillales</taxon>
        <taxon>Paenibacillaceae</taxon>
        <taxon>Thermobacillus</taxon>
    </lineage>
</organism>
<accession>L0EI44</accession>